<dbReference type="PaxDb" id="4577-GRMZM2G323750_P02"/>
<proteinExistence type="predicted"/>
<evidence type="ECO:0000313" key="2">
    <source>
        <dbReference type="EMBL" id="ONM18112.1"/>
    </source>
</evidence>
<sequence>MAHPPGQVGDGGEASMGGETANKTSDISRAELAAVFHRALGERRGYGFGTGMMLQQEGKEETSGLVAWMLEQGAHDAEMHRRHASDAGSGGRHGGEQGRDGGRRWQLDDDGAARRALVSEDNELGKELIYLDNSKG</sequence>
<name>A0A1D6ECT5_MAIZE</name>
<protein>
    <submittedName>
        <fullName evidence="2">Uncharacterized protein</fullName>
    </submittedName>
</protein>
<reference evidence="2" key="1">
    <citation type="submission" date="2015-12" db="EMBL/GenBank/DDBJ databases">
        <title>Update maize B73 reference genome by single molecule sequencing technologies.</title>
        <authorList>
            <consortium name="Maize Genome Sequencing Project"/>
            <person name="Ware D."/>
        </authorList>
    </citation>
    <scope>NUCLEOTIDE SEQUENCE [LARGE SCALE GENOMIC DNA]</scope>
    <source>
        <tissue evidence="2">Seedling</tissue>
    </source>
</reference>
<dbReference type="InParanoid" id="A0A1D6ECT5"/>
<feature type="region of interest" description="Disordered" evidence="1">
    <location>
        <begin position="76"/>
        <end position="108"/>
    </location>
</feature>
<accession>A0A1D6ECT5</accession>
<feature type="compositionally biased region" description="Basic and acidic residues" evidence="1">
    <location>
        <begin position="93"/>
        <end position="108"/>
    </location>
</feature>
<evidence type="ECO:0000256" key="1">
    <source>
        <dbReference type="SAM" id="MobiDB-lite"/>
    </source>
</evidence>
<dbReference type="AlphaFoldDB" id="A0A1D6ECT5"/>
<feature type="region of interest" description="Disordered" evidence="1">
    <location>
        <begin position="1"/>
        <end position="26"/>
    </location>
</feature>
<dbReference type="EMBL" id="CM007648">
    <property type="protein sequence ID" value="ONM18112.1"/>
    <property type="molecule type" value="Genomic_DNA"/>
</dbReference>
<gene>
    <name evidence="2" type="ORF">ZEAMMB73_Zm00001d003988</name>
</gene>
<organism evidence="2">
    <name type="scientific">Zea mays</name>
    <name type="common">Maize</name>
    <dbReference type="NCBI Taxonomy" id="4577"/>
    <lineage>
        <taxon>Eukaryota</taxon>
        <taxon>Viridiplantae</taxon>
        <taxon>Streptophyta</taxon>
        <taxon>Embryophyta</taxon>
        <taxon>Tracheophyta</taxon>
        <taxon>Spermatophyta</taxon>
        <taxon>Magnoliopsida</taxon>
        <taxon>Liliopsida</taxon>
        <taxon>Poales</taxon>
        <taxon>Poaceae</taxon>
        <taxon>PACMAD clade</taxon>
        <taxon>Panicoideae</taxon>
        <taxon>Andropogonodae</taxon>
        <taxon>Andropogoneae</taxon>
        <taxon>Tripsacinae</taxon>
        <taxon>Zea</taxon>
    </lineage>
</organism>